<dbReference type="GO" id="GO:0005634">
    <property type="term" value="C:nucleus"/>
    <property type="evidence" value="ECO:0007669"/>
    <property type="project" value="UniProtKB-SubCell"/>
</dbReference>
<name>A0A1I7WWP5_HETBA</name>
<keyword evidence="1" id="KW-0217">Developmental protein</keyword>
<dbReference type="GO" id="GO:0003677">
    <property type="term" value="F:DNA binding"/>
    <property type="evidence" value="ECO:0007669"/>
    <property type="project" value="UniProtKB-KW"/>
</dbReference>
<keyword evidence="1" id="KW-0805">Transcription regulation</keyword>
<evidence type="ECO:0000313" key="4">
    <source>
        <dbReference type="WBParaSite" id="Hba_09580"/>
    </source>
</evidence>
<dbReference type="Proteomes" id="UP000095283">
    <property type="component" value="Unplaced"/>
</dbReference>
<keyword evidence="1" id="KW-0539">Nucleus</keyword>
<keyword evidence="1" id="KW-0862">Zinc</keyword>
<organism evidence="3 4">
    <name type="scientific">Heterorhabditis bacteriophora</name>
    <name type="common">Entomopathogenic nematode worm</name>
    <dbReference type="NCBI Taxonomy" id="37862"/>
    <lineage>
        <taxon>Eukaryota</taxon>
        <taxon>Metazoa</taxon>
        <taxon>Ecdysozoa</taxon>
        <taxon>Nematoda</taxon>
        <taxon>Chromadorea</taxon>
        <taxon>Rhabditida</taxon>
        <taxon>Rhabditina</taxon>
        <taxon>Rhabditomorpha</taxon>
        <taxon>Strongyloidea</taxon>
        <taxon>Heterorhabditidae</taxon>
        <taxon>Heterorhabditis</taxon>
    </lineage>
</organism>
<dbReference type="Pfam" id="PF16422">
    <property type="entry name" value="COE1_DBD"/>
    <property type="match status" value="1"/>
</dbReference>
<dbReference type="InterPro" id="IPR003523">
    <property type="entry name" value="Transcription_factor_COE"/>
</dbReference>
<dbReference type="PANTHER" id="PTHR10747">
    <property type="entry name" value="TRANSCRIPTION FACTOR COE FAMILY MEMBER"/>
    <property type="match status" value="1"/>
</dbReference>
<keyword evidence="1" id="KW-0863">Zinc-finger</keyword>
<feature type="domain" description="Transcription factor COE DNA-binding" evidence="2">
    <location>
        <begin position="29"/>
        <end position="75"/>
    </location>
</feature>
<reference evidence="4" key="1">
    <citation type="submission" date="2016-11" db="UniProtKB">
        <authorList>
            <consortium name="WormBaseParasite"/>
        </authorList>
    </citation>
    <scope>IDENTIFICATION</scope>
</reference>
<dbReference type="AlphaFoldDB" id="A0A1I7WWP5"/>
<dbReference type="Gene3D" id="2.60.40.3180">
    <property type="entry name" value="Transcription factor COE1, DNA-binding domain"/>
    <property type="match status" value="1"/>
</dbReference>
<sequence length="85" mass="9666">MAESYFYHLSTRLKYHKGLKSDYHLVDGGAIAYEGQDKNPEMCRVLLTHEVIRCCEKKSCGNRNETPSDPIIIDNSQSVSVLMET</sequence>
<keyword evidence="1" id="KW-0804">Transcription</keyword>
<keyword evidence="1" id="KW-0479">Metal-binding</keyword>
<evidence type="ECO:0000259" key="2">
    <source>
        <dbReference type="Pfam" id="PF16422"/>
    </source>
</evidence>
<comment type="similarity">
    <text evidence="1">Belongs to the COE family.</text>
</comment>
<dbReference type="GO" id="GO:0006355">
    <property type="term" value="P:regulation of DNA-templated transcription"/>
    <property type="evidence" value="ECO:0007669"/>
    <property type="project" value="InterPro"/>
</dbReference>
<proteinExistence type="inferred from homology"/>
<keyword evidence="1" id="KW-0238">DNA-binding</keyword>
<accession>A0A1I7WWP5</accession>
<evidence type="ECO:0000313" key="3">
    <source>
        <dbReference type="Proteomes" id="UP000095283"/>
    </source>
</evidence>
<evidence type="ECO:0000256" key="1">
    <source>
        <dbReference type="RuleBase" id="RU004489"/>
    </source>
</evidence>
<dbReference type="InterPro" id="IPR038173">
    <property type="entry name" value="COE_DBD_sf"/>
</dbReference>
<comment type="subcellular location">
    <subcellularLocation>
        <location evidence="1">Nucleus</location>
    </subcellularLocation>
</comment>
<keyword evidence="3" id="KW-1185">Reference proteome</keyword>
<dbReference type="GO" id="GO:0008270">
    <property type="term" value="F:zinc ion binding"/>
    <property type="evidence" value="ECO:0007669"/>
    <property type="project" value="UniProtKB-KW"/>
</dbReference>
<dbReference type="WBParaSite" id="Hba_09580">
    <property type="protein sequence ID" value="Hba_09580"/>
    <property type="gene ID" value="Hba_09580"/>
</dbReference>
<dbReference type="InterPro" id="IPR032200">
    <property type="entry name" value="COE_DBD"/>
</dbReference>
<protein>
    <submittedName>
        <fullName evidence="4">COE1_DBD domain-containing protein</fullName>
    </submittedName>
</protein>